<dbReference type="KEGG" id="lant:TUM19329_23830"/>
<evidence type="ECO:0000313" key="2">
    <source>
        <dbReference type="EMBL" id="BCA96022.1"/>
    </source>
</evidence>
<name>A0A6F8T7L4_9GAMM</name>
<dbReference type="Proteomes" id="UP000502894">
    <property type="component" value="Chromosome"/>
</dbReference>
<dbReference type="EMBL" id="AP022839">
    <property type="protein sequence ID" value="BCA96022.1"/>
    <property type="molecule type" value="Genomic_DNA"/>
</dbReference>
<reference evidence="2" key="1">
    <citation type="journal article" date="2020" name="Microbiol. Resour. Announc.">
        <title>Complete Genome Sequence of Novel Psychrotolerant Legionella Strain TUM19329, Isolated from Antarctic Lake Sediment.</title>
        <authorList>
            <person name="Shimada S."/>
            <person name="Nakai R."/>
            <person name="Aoki K."/>
            <person name="Shimoeda N."/>
            <person name="Ohno G."/>
            <person name="Miyazaki Y."/>
            <person name="Kudoh S."/>
            <person name="Imura S."/>
            <person name="Watanabe K."/>
            <person name="Ishii Y."/>
            <person name="Tateda K."/>
        </authorList>
    </citation>
    <scope>NUCLEOTIDE SEQUENCE [LARGE SCALE GENOMIC DNA]</scope>
    <source>
        <strain evidence="2">TUM19329</strain>
    </source>
</reference>
<accession>A0A6F8T7L4</accession>
<dbReference type="AlphaFoldDB" id="A0A6F8T7L4"/>
<feature type="transmembrane region" description="Helical" evidence="1">
    <location>
        <begin position="95"/>
        <end position="115"/>
    </location>
</feature>
<protein>
    <submittedName>
        <fullName evidence="2">Uncharacterized protein</fullName>
    </submittedName>
</protein>
<keyword evidence="1" id="KW-1133">Transmembrane helix</keyword>
<evidence type="ECO:0000256" key="1">
    <source>
        <dbReference type="SAM" id="Phobius"/>
    </source>
</evidence>
<organism evidence="2 3">
    <name type="scientific">Legionella antarctica</name>
    <dbReference type="NCBI Taxonomy" id="2708020"/>
    <lineage>
        <taxon>Bacteria</taxon>
        <taxon>Pseudomonadati</taxon>
        <taxon>Pseudomonadota</taxon>
        <taxon>Gammaproteobacteria</taxon>
        <taxon>Legionellales</taxon>
        <taxon>Legionellaceae</taxon>
        <taxon>Legionella</taxon>
    </lineage>
</organism>
<gene>
    <name evidence="2" type="ORF">TUM19329_23830</name>
</gene>
<evidence type="ECO:0000313" key="3">
    <source>
        <dbReference type="Proteomes" id="UP000502894"/>
    </source>
</evidence>
<keyword evidence="1" id="KW-0812">Transmembrane</keyword>
<keyword evidence="3" id="KW-1185">Reference proteome</keyword>
<dbReference type="RefSeq" id="WP_173237463.1">
    <property type="nucleotide sequence ID" value="NZ_AP022839.1"/>
</dbReference>
<proteinExistence type="predicted"/>
<keyword evidence="1" id="KW-0472">Membrane</keyword>
<sequence>MMFNAFQHHRALDAIKSEVKKLQLATTRIRALPKLASSTSWKGIAINKNLLVFEVTTPLFKTSEIRLIKSYPLFLPDALPEYVKKSPTLLRDFKIFTWFSGGYLILVNSLPLIIADGRFLYDDNSSIALWGIQFLPDKPHVNKFDYLTVEQVDHEHM</sequence>